<dbReference type="EMBL" id="BOMM01000052">
    <property type="protein sequence ID" value="GIE14194.1"/>
    <property type="molecule type" value="Genomic_DNA"/>
</dbReference>
<comment type="caution">
    <text evidence="1">The sequence shown here is derived from an EMBL/GenBank/DDBJ whole genome shotgun (WGS) entry which is preliminary data.</text>
</comment>
<protein>
    <submittedName>
        <fullName evidence="1">Uncharacterized protein</fullName>
    </submittedName>
</protein>
<sequence length="111" mass="11835">MPNSPSEPAPATSLAATGRTDLVWSWTKRLEDRLTDPANLQPYLLAIASEGHPLPPRRRIYAIADVVGVEPGDLILSVQKQLAGDEQAVAVALDQLENMVASRCPPSGPAI</sequence>
<name>A0A919MGT4_9ACTN</name>
<keyword evidence="2" id="KW-1185">Reference proteome</keyword>
<proteinExistence type="predicted"/>
<reference evidence="1" key="1">
    <citation type="submission" date="2021-01" db="EMBL/GenBank/DDBJ databases">
        <title>Whole genome shotgun sequence of Actinoplanes ferrugineus NBRC 15555.</title>
        <authorList>
            <person name="Komaki H."/>
            <person name="Tamura T."/>
        </authorList>
    </citation>
    <scope>NUCLEOTIDE SEQUENCE</scope>
    <source>
        <strain evidence="1">NBRC 15555</strain>
    </source>
</reference>
<gene>
    <name evidence="1" type="ORF">Afe05nite_60340</name>
</gene>
<organism evidence="1 2">
    <name type="scientific">Paractinoplanes ferrugineus</name>
    <dbReference type="NCBI Taxonomy" id="113564"/>
    <lineage>
        <taxon>Bacteria</taxon>
        <taxon>Bacillati</taxon>
        <taxon>Actinomycetota</taxon>
        <taxon>Actinomycetes</taxon>
        <taxon>Micromonosporales</taxon>
        <taxon>Micromonosporaceae</taxon>
        <taxon>Paractinoplanes</taxon>
    </lineage>
</organism>
<dbReference type="Proteomes" id="UP000598174">
    <property type="component" value="Unassembled WGS sequence"/>
</dbReference>
<evidence type="ECO:0000313" key="1">
    <source>
        <dbReference type="EMBL" id="GIE14194.1"/>
    </source>
</evidence>
<evidence type="ECO:0000313" key="2">
    <source>
        <dbReference type="Proteomes" id="UP000598174"/>
    </source>
</evidence>
<accession>A0A919MGT4</accession>
<dbReference type="AlphaFoldDB" id="A0A919MGT4"/>